<evidence type="ECO:0000313" key="2">
    <source>
        <dbReference type="EMBL" id="GGI22736.1"/>
    </source>
</evidence>
<dbReference type="EMBL" id="BMHC01000002">
    <property type="protein sequence ID" value="GGI22736.1"/>
    <property type="molecule type" value="Genomic_DNA"/>
</dbReference>
<evidence type="ECO:0000256" key="1">
    <source>
        <dbReference type="SAM" id="SignalP"/>
    </source>
</evidence>
<reference evidence="2" key="3">
    <citation type="submission" date="2022-12" db="EMBL/GenBank/DDBJ databases">
        <authorList>
            <person name="Sun Q."/>
            <person name="Zhou Y."/>
        </authorList>
    </citation>
    <scope>NUCLEOTIDE SEQUENCE</scope>
    <source>
        <strain evidence="2">CGMCC 1.15034</strain>
    </source>
</reference>
<sequence>MRLNSRAARLGAGAACLALVSLNPASAEPVFDGLGGTWSGTGSMKPSDGPREKVRCKVAYNITRPGRSVSLDLRCASDAYKMVLSANIEQNGTELSGNWFESEYRQGGKVYGTNKDGLIEARIEGNTVAALVTIQTKANHQSFLMEAPGSWMSEVAIELNKEAKPDGR</sequence>
<gene>
    <name evidence="2" type="ORF">GCM10010987_20890</name>
    <name evidence="3" type="ORF">XH86_23705</name>
</gene>
<dbReference type="OrthoDB" id="8137995at2"/>
<keyword evidence="1" id="KW-0732">Signal</keyword>
<reference evidence="2" key="1">
    <citation type="journal article" date="2014" name="Int. J. Syst. Evol. Microbiol.">
        <title>Complete genome sequence of Corynebacterium casei LMG S-19264T (=DSM 44701T), isolated from a smear-ripened cheese.</title>
        <authorList>
            <consortium name="US DOE Joint Genome Institute (JGI-PGF)"/>
            <person name="Walter F."/>
            <person name="Albersmeier A."/>
            <person name="Kalinowski J."/>
            <person name="Ruckert C."/>
        </authorList>
    </citation>
    <scope>NUCLEOTIDE SEQUENCE</scope>
    <source>
        <strain evidence="2">CGMCC 1.15034</strain>
    </source>
</reference>
<proteinExistence type="predicted"/>
<evidence type="ECO:0000313" key="4">
    <source>
        <dbReference type="Proteomes" id="UP000593880"/>
    </source>
</evidence>
<accession>A0A410V9F8</accession>
<dbReference type="Proteomes" id="UP000625079">
    <property type="component" value="Unassembled WGS sequence"/>
</dbReference>
<feature type="chain" id="PRO_5044601270" description="Invasion associated locus B family protein" evidence="1">
    <location>
        <begin position="28"/>
        <end position="168"/>
    </location>
</feature>
<dbReference type="AlphaFoldDB" id="A0A410V9F8"/>
<evidence type="ECO:0000313" key="3">
    <source>
        <dbReference type="EMBL" id="QOZ61397.1"/>
    </source>
</evidence>
<feature type="signal peptide" evidence="1">
    <location>
        <begin position="1"/>
        <end position="27"/>
    </location>
</feature>
<reference evidence="3 4" key="2">
    <citation type="submission" date="2018-06" db="EMBL/GenBank/DDBJ databases">
        <title>Comparative genomics of rhizobia nodulating Arachis hypogaea in China.</title>
        <authorList>
            <person name="Li Y."/>
        </authorList>
    </citation>
    <scope>NUCLEOTIDE SEQUENCE [LARGE SCALE GENOMIC DNA]</scope>
    <source>
        <strain evidence="3 4">CCBAU 51658</strain>
    </source>
</reference>
<organism evidence="2 5">
    <name type="scientific">Bradyrhizobium guangdongense</name>
    <dbReference type="NCBI Taxonomy" id="1325090"/>
    <lineage>
        <taxon>Bacteria</taxon>
        <taxon>Pseudomonadati</taxon>
        <taxon>Pseudomonadota</taxon>
        <taxon>Alphaproteobacteria</taxon>
        <taxon>Hyphomicrobiales</taxon>
        <taxon>Nitrobacteraceae</taxon>
        <taxon>Bradyrhizobium</taxon>
    </lineage>
</organism>
<keyword evidence="4" id="KW-1185">Reference proteome</keyword>
<dbReference type="EMBL" id="CP030057">
    <property type="protein sequence ID" value="QOZ61397.1"/>
    <property type="molecule type" value="Genomic_DNA"/>
</dbReference>
<name>A0A410V9F8_9BRAD</name>
<protein>
    <recommendedName>
        <fullName evidence="6">Invasion associated locus B family protein</fullName>
    </recommendedName>
</protein>
<evidence type="ECO:0008006" key="6">
    <source>
        <dbReference type="Google" id="ProtNLM"/>
    </source>
</evidence>
<dbReference type="Proteomes" id="UP000593880">
    <property type="component" value="Chromosome"/>
</dbReference>
<evidence type="ECO:0000313" key="5">
    <source>
        <dbReference type="Proteomes" id="UP000625079"/>
    </source>
</evidence>
<dbReference type="RefSeq" id="WP_128966966.1">
    <property type="nucleotide sequence ID" value="NZ_BMHC01000002.1"/>
</dbReference>